<protein>
    <submittedName>
        <fullName evidence="2">Uncharacterized protein</fullName>
    </submittedName>
</protein>
<evidence type="ECO:0000256" key="1">
    <source>
        <dbReference type="SAM" id="MobiDB-lite"/>
    </source>
</evidence>
<reference evidence="2 3" key="1">
    <citation type="submission" date="2016-08" db="EMBL/GenBank/DDBJ databases">
        <authorList>
            <person name="Seilhamer J.J."/>
        </authorList>
    </citation>
    <scope>NUCLEOTIDE SEQUENCE [LARGE SCALE GENOMIC DNA]</scope>
    <source>
        <strain evidence="2 3">BRTC-1</strain>
    </source>
</reference>
<dbReference type="KEGG" id="ala:BFG52_09485"/>
<keyword evidence="3" id="KW-1185">Reference proteome</keyword>
<proteinExistence type="predicted"/>
<sequence length="104" mass="11242">MAKCQSCGKRWWFSRQVKCDCAQGLDRIFGQQVTIKRTVQNGVVSQQVIIYQTSTSPSIFDQNSTVNHASDHHHSHDCSSSSSTNHSDSGCSDAGGSDSSSSSD</sequence>
<accession>A0A1B2M070</accession>
<name>A0A1B2M070_9GAMM</name>
<gene>
    <name evidence="2" type="ORF">BFG52_09485</name>
</gene>
<dbReference type="EMBL" id="CP016895">
    <property type="protein sequence ID" value="AOA58561.1"/>
    <property type="molecule type" value="Genomic_DNA"/>
</dbReference>
<feature type="compositionally biased region" description="Low complexity" evidence="1">
    <location>
        <begin position="78"/>
        <end position="104"/>
    </location>
</feature>
<dbReference type="Proteomes" id="UP000093391">
    <property type="component" value="Chromosome"/>
</dbReference>
<organism evidence="2 3">
    <name type="scientific">Acinetobacter larvae</name>
    <dbReference type="NCBI Taxonomy" id="1789224"/>
    <lineage>
        <taxon>Bacteria</taxon>
        <taxon>Pseudomonadati</taxon>
        <taxon>Pseudomonadota</taxon>
        <taxon>Gammaproteobacteria</taxon>
        <taxon>Moraxellales</taxon>
        <taxon>Moraxellaceae</taxon>
        <taxon>Acinetobacter</taxon>
    </lineage>
</organism>
<dbReference type="RefSeq" id="WP_067555234.1">
    <property type="nucleotide sequence ID" value="NZ_CP016895.1"/>
</dbReference>
<feature type="region of interest" description="Disordered" evidence="1">
    <location>
        <begin position="62"/>
        <end position="104"/>
    </location>
</feature>
<dbReference type="AlphaFoldDB" id="A0A1B2M070"/>
<evidence type="ECO:0000313" key="2">
    <source>
        <dbReference type="EMBL" id="AOA58561.1"/>
    </source>
</evidence>
<evidence type="ECO:0000313" key="3">
    <source>
        <dbReference type="Proteomes" id="UP000093391"/>
    </source>
</evidence>